<dbReference type="PANTHER" id="PTHR11697">
    <property type="entry name" value="GENERAL TRANSCRIPTION FACTOR 2-RELATED ZINC FINGER PROTEIN"/>
    <property type="match status" value="1"/>
</dbReference>
<dbReference type="OrthoDB" id="118159at2759"/>
<reference evidence="2" key="1">
    <citation type="journal article" date="2017" name="Cell">
        <title>Insights into land plant evolution garnered from the Marchantia polymorpha genome.</title>
        <authorList>
            <person name="Bowman J.L."/>
            <person name="Kohchi T."/>
            <person name="Yamato K.T."/>
            <person name="Jenkins J."/>
            <person name="Shu S."/>
            <person name="Ishizaki K."/>
            <person name="Yamaoka S."/>
            <person name="Nishihama R."/>
            <person name="Nakamura Y."/>
            <person name="Berger F."/>
            <person name="Adam C."/>
            <person name="Aki S.S."/>
            <person name="Althoff F."/>
            <person name="Araki T."/>
            <person name="Arteaga-Vazquez M.A."/>
            <person name="Balasubrmanian S."/>
            <person name="Barry K."/>
            <person name="Bauer D."/>
            <person name="Boehm C.R."/>
            <person name="Briginshaw L."/>
            <person name="Caballero-Perez J."/>
            <person name="Catarino B."/>
            <person name="Chen F."/>
            <person name="Chiyoda S."/>
            <person name="Chovatia M."/>
            <person name="Davies K.M."/>
            <person name="Delmans M."/>
            <person name="Demura T."/>
            <person name="Dierschke T."/>
            <person name="Dolan L."/>
            <person name="Dorantes-Acosta A.E."/>
            <person name="Eklund D.M."/>
            <person name="Florent S.N."/>
            <person name="Flores-Sandoval E."/>
            <person name="Fujiyama A."/>
            <person name="Fukuzawa H."/>
            <person name="Galik B."/>
            <person name="Grimanelli D."/>
            <person name="Grimwood J."/>
            <person name="Grossniklaus U."/>
            <person name="Hamada T."/>
            <person name="Haseloff J."/>
            <person name="Hetherington A.J."/>
            <person name="Higo A."/>
            <person name="Hirakawa Y."/>
            <person name="Hundley H.N."/>
            <person name="Ikeda Y."/>
            <person name="Inoue K."/>
            <person name="Inoue S.I."/>
            <person name="Ishida S."/>
            <person name="Jia Q."/>
            <person name="Kakita M."/>
            <person name="Kanazawa T."/>
            <person name="Kawai Y."/>
            <person name="Kawashima T."/>
            <person name="Kennedy M."/>
            <person name="Kinose K."/>
            <person name="Kinoshita T."/>
            <person name="Kohara Y."/>
            <person name="Koide E."/>
            <person name="Komatsu K."/>
            <person name="Kopischke S."/>
            <person name="Kubo M."/>
            <person name="Kyozuka J."/>
            <person name="Lagercrantz U."/>
            <person name="Lin S.S."/>
            <person name="Lindquist E."/>
            <person name="Lipzen A.M."/>
            <person name="Lu C.W."/>
            <person name="De Luna E."/>
            <person name="Martienssen R.A."/>
            <person name="Minamino N."/>
            <person name="Mizutani M."/>
            <person name="Mizutani M."/>
            <person name="Mochizuki N."/>
            <person name="Monte I."/>
            <person name="Mosher R."/>
            <person name="Nagasaki H."/>
            <person name="Nakagami H."/>
            <person name="Naramoto S."/>
            <person name="Nishitani K."/>
            <person name="Ohtani M."/>
            <person name="Okamoto T."/>
            <person name="Okumura M."/>
            <person name="Phillips J."/>
            <person name="Pollak B."/>
            <person name="Reinders A."/>
            <person name="Rovekamp M."/>
            <person name="Sano R."/>
            <person name="Sawa S."/>
            <person name="Schmid M.W."/>
            <person name="Shirakawa M."/>
            <person name="Solano R."/>
            <person name="Spunde A."/>
            <person name="Suetsugu N."/>
            <person name="Sugano S."/>
            <person name="Sugiyama A."/>
            <person name="Sun R."/>
            <person name="Suzuki Y."/>
            <person name="Takenaka M."/>
            <person name="Takezawa D."/>
            <person name="Tomogane H."/>
            <person name="Tsuzuki M."/>
            <person name="Ueda T."/>
            <person name="Umeda M."/>
            <person name="Ward J.M."/>
            <person name="Watanabe Y."/>
            <person name="Yazaki K."/>
            <person name="Yokoyama R."/>
            <person name="Yoshitake Y."/>
            <person name="Yotsui I."/>
            <person name="Zachgo S."/>
            <person name="Schmutz J."/>
        </authorList>
    </citation>
    <scope>NUCLEOTIDE SEQUENCE [LARGE SCALE GENOMIC DNA]</scope>
    <source>
        <strain evidence="2">Tak-1</strain>
    </source>
</reference>
<sequence>MICKHNVRYANICLNNAPENVIIKSLNIQMKILKVHTFIVKNCILKKIEDLIFCLLVNKARDESTEEQMYLVFQYVYNKSAITSTLNMHMLLFSRVCKQGYDGASNVGGAISDLSILIPEEFYLTYYVHFLAGRLQLAIMFAAKFQFEFVFMLHLFKSILLKTMNLSSMPQKKDQEIVNDMDLVHITKVKLENLCFDQYLILLTRIALLNPANLKDAVDFGQLMALSKIYPMYFTNYEHMIMLVLTLPLNTASAECTFSSLKMVKTRLLNKMANQ</sequence>
<keyword evidence="2" id="KW-1185">Reference proteome</keyword>
<accession>A0A2R6WY21</accession>
<dbReference type="EMBL" id="KZ772721">
    <property type="protein sequence ID" value="PTQ38756.1"/>
    <property type="molecule type" value="Genomic_DNA"/>
</dbReference>
<dbReference type="AlphaFoldDB" id="A0A2R6WY21"/>
<dbReference type="PANTHER" id="PTHR11697:SF230">
    <property type="entry name" value="ZINC FINGER, MYM DOMAIN CONTAINING 1"/>
    <property type="match status" value="1"/>
</dbReference>
<proteinExistence type="predicted"/>
<name>A0A2R6WY21_MARPO</name>
<gene>
    <name evidence="1" type="ORF">MARPO_0049s0047</name>
</gene>
<protein>
    <recommendedName>
        <fullName evidence="3">HAT C-terminal dimerisation domain-containing protein</fullName>
    </recommendedName>
</protein>
<evidence type="ECO:0000313" key="2">
    <source>
        <dbReference type="Proteomes" id="UP000244005"/>
    </source>
</evidence>
<dbReference type="InterPro" id="IPR055298">
    <property type="entry name" value="AtLOH3-like"/>
</dbReference>
<dbReference type="Proteomes" id="UP000244005">
    <property type="component" value="Unassembled WGS sequence"/>
</dbReference>
<evidence type="ECO:0000313" key="1">
    <source>
        <dbReference type="EMBL" id="PTQ38756.1"/>
    </source>
</evidence>
<organism evidence="1 2">
    <name type="scientific">Marchantia polymorpha</name>
    <name type="common">Common liverwort</name>
    <name type="synonym">Marchantia aquatica</name>
    <dbReference type="NCBI Taxonomy" id="3197"/>
    <lineage>
        <taxon>Eukaryota</taxon>
        <taxon>Viridiplantae</taxon>
        <taxon>Streptophyta</taxon>
        <taxon>Embryophyta</taxon>
        <taxon>Marchantiophyta</taxon>
        <taxon>Marchantiopsida</taxon>
        <taxon>Marchantiidae</taxon>
        <taxon>Marchantiales</taxon>
        <taxon>Marchantiaceae</taxon>
        <taxon>Marchantia</taxon>
    </lineage>
</organism>
<dbReference type="Gramene" id="Mp3g19870.1">
    <property type="protein sequence ID" value="Mp3g19870.1.cds"/>
    <property type="gene ID" value="Mp3g19870"/>
</dbReference>
<evidence type="ECO:0008006" key="3">
    <source>
        <dbReference type="Google" id="ProtNLM"/>
    </source>
</evidence>